<dbReference type="AlphaFoldDB" id="A0A392N688"/>
<comment type="caution">
    <text evidence="1">The sequence shown here is derived from an EMBL/GenBank/DDBJ whole genome shotgun (WGS) entry which is preliminary data.</text>
</comment>
<protein>
    <submittedName>
        <fullName evidence="1">Uncharacterized protein</fullName>
    </submittedName>
</protein>
<feature type="non-terminal residue" evidence="1">
    <location>
        <position position="1"/>
    </location>
</feature>
<reference evidence="1 2" key="1">
    <citation type="journal article" date="2018" name="Front. Plant Sci.">
        <title>Red Clover (Trifolium pratense) and Zigzag Clover (T. medium) - A Picture of Genomic Similarities and Differences.</title>
        <authorList>
            <person name="Dluhosova J."/>
            <person name="Istvanek J."/>
            <person name="Nedelnik J."/>
            <person name="Repkova J."/>
        </authorList>
    </citation>
    <scope>NUCLEOTIDE SEQUENCE [LARGE SCALE GENOMIC DNA]</scope>
    <source>
        <strain evidence="2">cv. 10/8</strain>
        <tissue evidence="1">Leaf</tissue>
    </source>
</reference>
<accession>A0A392N688</accession>
<evidence type="ECO:0000313" key="1">
    <source>
        <dbReference type="EMBL" id="MCH95102.1"/>
    </source>
</evidence>
<dbReference type="EMBL" id="LXQA010028972">
    <property type="protein sequence ID" value="MCH95102.1"/>
    <property type="molecule type" value="Genomic_DNA"/>
</dbReference>
<sequence length="114" mass="12689">TNDGVCRILCLCKSGSNFVWSFICSSVASLKFMPSWLRAEGLYLALVATQMFWGRGLFNTGHEPGAWNLLSNKWKAWHILVPLSEAEKSWLGFELEQYQINISVGVLSATCLGS</sequence>
<keyword evidence="2" id="KW-1185">Reference proteome</keyword>
<dbReference type="Proteomes" id="UP000265520">
    <property type="component" value="Unassembled WGS sequence"/>
</dbReference>
<proteinExistence type="predicted"/>
<name>A0A392N688_9FABA</name>
<evidence type="ECO:0000313" key="2">
    <source>
        <dbReference type="Proteomes" id="UP000265520"/>
    </source>
</evidence>
<organism evidence="1 2">
    <name type="scientific">Trifolium medium</name>
    <dbReference type="NCBI Taxonomy" id="97028"/>
    <lineage>
        <taxon>Eukaryota</taxon>
        <taxon>Viridiplantae</taxon>
        <taxon>Streptophyta</taxon>
        <taxon>Embryophyta</taxon>
        <taxon>Tracheophyta</taxon>
        <taxon>Spermatophyta</taxon>
        <taxon>Magnoliopsida</taxon>
        <taxon>eudicotyledons</taxon>
        <taxon>Gunneridae</taxon>
        <taxon>Pentapetalae</taxon>
        <taxon>rosids</taxon>
        <taxon>fabids</taxon>
        <taxon>Fabales</taxon>
        <taxon>Fabaceae</taxon>
        <taxon>Papilionoideae</taxon>
        <taxon>50 kb inversion clade</taxon>
        <taxon>NPAAA clade</taxon>
        <taxon>Hologalegina</taxon>
        <taxon>IRL clade</taxon>
        <taxon>Trifolieae</taxon>
        <taxon>Trifolium</taxon>
    </lineage>
</organism>